<dbReference type="AlphaFoldDB" id="A0A452QU36"/>
<reference evidence="15" key="1">
    <citation type="submission" date="2016-06" db="EMBL/GenBank/DDBJ databases">
        <title>De novo assembly and RNA-Seq shows season-dependent expression and editing in black bear kidneys.</title>
        <authorList>
            <person name="Korstanje R."/>
            <person name="Srivastava A."/>
            <person name="Sarsani V.K."/>
            <person name="Sheehan S.M."/>
            <person name="Seger R.L."/>
            <person name="Barter M.E."/>
            <person name="Lindqvist C."/>
            <person name="Brody L.C."/>
            <person name="Mullikin J.C."/>
        </authorList>
    </citation>
    <scope>NUCLEOTIDE SEQUENCE [LARGE SCALE GENOMIC DNA]</scope>
</reference>
<evidence type="ECO:0000256" key="10">
    <source>
        <dbReference type="ARBA" id="ARBA00023242"/>
    </source>
</evidence>
<comment type="subcellular location">
    <subcellularLocation>
        <location evidence="2">Cytoplasm</location>
    </subcellularLocation>
    <subcellularLocation>
        <location evidence="1">Nucleus envelope</location>
    </subcellularLocation>
    <subcellularLocation>
        <location evidence="3">Nucleus</location>
        <location evidence="3">Nucleoplasm</location>
    </subcellularLocation>
</comment>
<keyword evidence="6" id="KW-0677">Repeat</keyword>
<dbReference type="GO" id="GO:0005524">
    <property type="term" value="F:ATP binding"/>
    <property type="evidence" value="ECO:0007669"/>
    <property type="project" value="UniProtKB-KW"/>
</dbReference>
<feature type="compositionally biased region" description="Basic and acidic residues" evidence="12">
    <location>
        <begin position="477"/>
        <end position="498"/>
    </location>
</feature>
<evidence type="ECO:0000256" key="3">
    <source>
        <dbReference type="ARBA" id="ARBA00004642"/>
    </source>
</evidence>
<evidence type="ECO:0000256" key="1">
    <source>
        <dbReference type="ARBA" id="ARBA00004259"/>
    </source>
</evidence>
<keyword evidence="4" id="KW-0963">Cytoplasm</keyword>
<dbReference type="PANTHER" id="PTHR19211">
    <property type="entry name" value="ATP-BINDING TRANSPORT PROTEIN-RELATED"/>
    <property type="match status" value="1"/>
</dbReference>
<dbReference type="InterPro" id="IPR050611">
    <property type="entry name" value="ABCF"/>
</dbReference>
<keyword evidence="15" id="KW-1185">Reference proteome</keyword>
<dbReference type="GO" id="GO:0016887">
    <property type="term" value="F:ATP hydrolysis activity"/>
    <property type="evidence" value="ECO:0007669"/>
    <property type="project" value="InterPro"/>
</dbReference>
<dbReference type="PANTHER" id="PTHR19211:SF14">
    <property type="entry name" value="ATP-BINDING CASSETTE SUB-FAMILY F MEMBER 1"/>
    <property type="match status" value="1"/>
</dbReference>
<dbReference type="GO" id="GO:0005654">
    <property type="term" value="C:nucleoplasm"/>
    <property type="evidence" value="ECO:0007669"/>
    <property type="project" value="UniProtKB-SubCell"/>
</dbReference>
<dbReference type="InterPro" id="IPR003593">
    <property type="entry name" value="AAA+_ATPase"/>
</dbReference>
<evidence type="ECO:0000313" key="14">
    <source>
        <dbReference type="Ensembl" id="ENSUAMP00000009148.1"/>
    </source>
</evidence>
<dbReference type="SMART" id="SM00382">
    <property type="entry name" value="AAA"/>
    <property type="match status" value="2"/>
</dbReference>
<dbReference type="InterPro" id="IPR003439">
    <property type="entry name" value="ABC_transporter-like_ATP-bd"/>
</dbReference>
<dbReference type="InterPro" id="IPR027417">
    <property type="entry name" value="P-loop_NTPase"/>
</dbReference>
<gene>
    <name evidence="14" type="primary">ABCF1</name>
</gene>
<dbReference type="PROSITE" id="PS50893">
    <property type="entry name" value="ABC_TRANSPORTER_2"/>
    <property type="match status" value="2"/>
</dbReference>
<keyword evidence="7" id="KW-0547">Nucleotide-binding</keyword>
<dbReference type="Pfam" id="PF00005">
    <property type="entry name" value="ABC_tran"/>
    <property type="match status" value="2"/>
</dbReference>
<evidence type="ECO:0000313" key="15">
    <source>
        <dbReference type="Proteomes" id="UP000291022"/>
    </source>
</evidence>
<evidence type="ECO:0000256" key="11">
    <source>
        <dbReference type="ARBA" id="ARBA00073921"/>
    </source>
</evidence>
<keyword evidence="8" id="KW-0067">ATP-binding</keyword>
<dbReference type="GO" id="GO:0005737">
    <property type="term" value="C:cytoplasm"/>
    <property type="evidence" value="ECO:0007669"/>
    <property type="project" value="UniProtKB-SubCell"/>
</dbReference>
<keyword evidence="9" id="KW-0010">Activator</keyword>
<evidence type="ECO:0000256" key="2">
    <source>
        <dbReference type="ARBA" id="ARBA00004496"/>
    </source>
</evidence>
<evidence type="ECO:0000256" key="5">
    <source>
        <dbReference type="ARBA" id="ARBA00022553"/>
    </source>
</evidence>
<evidence type="ECO:0000256" key="7">
    <source>
        <dbReference type="ARBA" id="ARBA00022741"/>
    </source>
</evidence>
<feature type="compositionally biased region" description="Basic residues" evidence="12">
    <location>
        <begin position="73"/>
        <end position="85"/>
    </location>
</feature>
<dbReference type="PROSITE" id="PS00211">
    <property type="entry name" value="ABC_TRANSPORTER_1"/>
    <property type="match status" value="2"/>
</dbReference>
<dbReference type="Proteomes" id="UP000291022">
    <property type="component" value="Unassembled WGS sequence"/>
</dbReference>
<name>A0A452QU36_URSAM</name>
<feature type="domain" description="ABC transporter" evidence="13">
    <location>
        <begin position="222"/>
        <end position="466"/>
    </location>
</feature>
<dbReference type="SUPFAM" id="SSF52540">
    <property type="entry name" value="P-loop containing nucleoside triphosphate hydrolases"/>
    <property type="match status" value="2"/>
</dbReference>
<evidence type="ECO:0000256" key="4">
    <source>
        <dbReference type="ARBA" id="ARBA00022490"/>
    </source>
</evidence>
<dbReference type="Ensembl" id="ENSUAMT00000010299.1">
    <property type="protein sequence ID" value="ENSUAMP00000009148.1"/>
    <property type="gene ID" value="ENSUAMG00000005937.1"/>
</dbReference>
<dbReference type="GO" id="GO:0005635">
    <property type="term" value="C:nuclear envelope"/>
    <property type="evidence" value="ECO:0007669"/>
    <property type="project" value="UniProtKB-SubCell"/>
</dbReference>
<keyword evidence="10" id="KW-0539">Nucleus</keyword>
<feature type="region of interest" description="Disordered" evidence="12">
    <location>
        <begin position="1"/>
        <end position="157"/>
    </location>
</feature>
<dbReference type="FunFam" id="3.40.50.300:FF:000471">
    <property type="entry name" value="ATP-binding cassette, sub-family F (GCN20), member 1"/>
    <property type="match status" value="1"/>
</dbReference>
<evidence type="ECO:0000256" key="9">
    <source>
        <dbReference type="ARBA" id="ARBA00023159"/>
    </source>
</evidence>
<feature type="compositionally biased region" description="Basic and acidic residues" evidence="12">
    <location>
        <begin position="147"/>
        <end position="157"/>
    </location>
</feature>
<feature type="domain" description="ABC transporter" evidence="13">
    <location>
        <begin position="543"/>
        <end position="758"/>
    </location>
</feature>
<protein>
    <recommendedName>
        <fullName evidence="11">ATP-binding cassette sub-family F member 1</fullName>
    </recommendedName>
</protein>
<organism evidence="14 15">
    <name type="scientific">Ursus americanus</name>
    <name type="common">American black bear</name>
    <name type="synonym">Euarctos americanus</name>
    <dbReference type="NCBI Taxonomy" id="9643"/>
    <lineage>
        <taxon>Eukaryota</taxon>
        <taxon>Metazoa</taxon>
        <taxon>Chordata</taxon>
        <taxon>Craniata</taxon>
        <taxon>Vertebrata</taxon>
        <taxon>Euteleostomi</taxon>
        <taxon>Mammalia</taxon>
        <taxon>Eutheria</taxon>
        <taxon>Laurasiatheria</taxon>
        <taxon>Carnivora</taxon>
        <taxon>Caniformia</taxon>
        <taxon>Ursidae</taxon>
        <taxon>Ursus</taxon>
    </lineage>
</organism>
<evidence type="ECO:0000256" key="12">
    <source>
        <dbReference type="SAM" id="MobiDB-lite"/>
    </source>
</evidence>
<reference evidence="14" key="2">
    <citation type="submission" date="2025-08" db="UniProtKB">
        <authorList>
            <consortium name="Ensembl"/>
        </authorList>
    </citation>
    <scope>IDENTIFICATION</scope>
</reference>
<dbReference type="InterPro" id="IPR017871">
    <property type="entry name" value="ABC_transporter-like_CS"/>
</dbReference>
<feature type="region of interest" description="Disordered" evidence="12">
    <location>
        <begin position="477"/>
        <end position="520"/>
    </location>
</feature>
<evidence type="ECO:0000256" key="6">
    <source>
        <dbReference type="ARBA" id="ARBA00022737"/>
    </source>
</evidence>
<accession>A0A452QU36</accession>
<dbReference type="CDD" id="cd03221">
    <property type="entry name" value="ABCF_EF-3"/>
    <property type="match status" value="2"/>
</dbReference>
<reference evidence="14" key="3">
    <citation type="submission" date="2025-09" db="UniProtKB">
        <authorList>
            <consortium name="Ensembl"/>
        </authorList>
    </citation>
    <scope>IDENTIFICATION</scope>
</reference>
<sequence>MPKGPKQQPPEPEWIGDGESTSPTGEADREPTRGKKGRRECFFEELAVEDKQAGEEEKVLKEKEQQQQQVQQQKKKRDTRKGRRKKDVDDDGEEKELMERLKKLSVPASDEEDEVPAPIPRGGKKTKAGNVFAALIQDQSEDEEEEEKHPPKPAKLEKNRINKTFSLPWKEKAKKAEQVCILMEYERQVASLKAANAAENDFSVSQAEMSSRQAMLENASDIKLEKFSISAHGKELFVNADLYIVAGRRYGLVGPNGKGKTTLLKHIANRALSIPPNIDVLLCEQEVVADETPAVQAVLRADTKRLKLLEEERRLQGQLEQGDDTAAERLEKVYEELRATGAAAAEAKARRILAGLGFDPEMQNRPTQKFSGGWRMRVSLARALFMEPTLLMLDEPTNHLDLNAVIWLNNYLQGWRKTLLIVSHDQGFLDDVCTDIIHLDAQRLHYYRGNYMTFKKMYQQKQKELLKQYEKQEKKLKELKAGGKSTKQAEKQTKEALTRKQQKCRRKNQDEESQEAPELLKRPKEYTVRFTFPDPPPLSPPVLGLHGVTFGYEGQKPLFKNLDFGIDMDSRICIVGPNGVGKSTLLLLLTGGLTPTRGEMRKNHRLKIGFFNQQYAEQLRMEETPTEYLQRGFNLPYQDARKCLGRFGLESHAHTIQICKLSGGQKARVVFAELACREPDVLILDEPTNNLDIESIDALGEAINEYKGAVIVVSHDARLITETNCQLWVVEEQSVSQIDGDFEDYKREVLEALGEVMVNRPRE</sequence>
<proteinExistence type="predicted"/>
<dbReference type="FunFam" id="3.40.50.300:FF:000472">
    <property type="entry name" value="ATP-binding cassette, sub-family F (GCN20), member 1"/>
    <property type="match status" value="1"/>
</dbReference>
<feature type="compositionally biased region" description="Basic and acidic residues" evidence="12">
    <location>
        <begin position="48"/>
        <end position="65"/>
    </location>
</feature>
<dbReference type="Gene3D" id="3.40.50.300">
    <property type="entry name" value="P-loop containing nucleotide triphosphate hydrolases"/>
    <property type="match status" value="2"/>
</dbReference>
<dbReference type="NCBIfam" id="NF000355">
    <property type="entry name" value="ribo_prot_ABC_F"/>
    <property type="match status" value="1"/>
</dbReference>
<evidence type="ECO:0000256" key="8">
    <source>
        <dbReference type="ARBA" id="ARBA00022840"/>
    </source>
</evidence>
<keyword evidence="5" id="KW-0597">Phosphoprotein</keyword>
<evidence type="ECO:0000259" key="13">
    <source>
        <dbReference type="PROSITE" id="PS50893"/>
    </source>
</evidence>
<dbReference type="GeneTree" id="ENSGT00940000158329"/>